<protein>
    <submittedName>
        <fullName evidence="5">ESX secretion-associated protein EspG</fullName>
    </submittedName>
</protein>
<gene>
    <name evidence="5" type="ORF">C5E45_21435</name>
</gene>
<reference evidence="5 6" key="1">
    <citation type="submission" date="2018-02" db="EMBL/GenBank/DDBJ databases">
        <title>8 Nocardia nova and 1 Nocardia cyriacigeorgica strain used for evolution to TMP-SMX.</title>
        <authorList>
            <person name="Mehta H."/>
            <person name="Weng J."/>
            <person name="Shamoo Y."/>
        </authorList>
    </citation>
    <scope>NUCLEOTIDE SEQUENCE [LARGE SCALE GENOMIC DNA]</scope>
    <source>
        <strain evidence="5 6">MDA3139</strain>
    </source>
</reference>
<evidence type="ECO:0000256" key="2">
    <source>
        <dbReference type="ARBA" id="ARBA00006411"/>
    </source>
</evidence>
<keyword evidence="4" id="KW-0143">Chaperone</keyword>
<dbReference type="OrthoDB" id="4532341at2"/>
<proteinExistence type="inferred from homology"/>
<dbReference type="InterPro" id="IPR025734">
    <property type="entry name" value="EspG"/>
</dbReference>
<dbReference type="Pfam" id="PF14011">
    <property type="entry name" value="ESX-1_EspG"/>
    <property type="match status" value="1"/>
</dbReference>
<comment type="similarity">
    <text evidence="2">Belongs to the EspG family.</text>
</comment>
<keyword evidence="3" id="KW-0963">Cytoplasm</keyword>
<name>A0A2S6AM37_9NOCA</name>
<dbReference type="RefSeq" id="WP_104374795.1">
    <property type="nucleotide sequence ID" value="NZ_PSZC01000015.1"/>
</dbReference>
<evidence type="ECO:0000256" key="1">
    <source>
        <dbReference type="ARBA" id="ARBA00004496"/>
    </source>
</evidence>
<sequence>MTWEFTPDEFMHVWTETGQDRYPFPLQLMSSVRWEDEFERLHSDLRDRLPLGGDPDLSAALRVAATPESTLALTGTRKRPLRAFGAIASGVGITVVQRPGPTAEFGGNVVVEVGTPAIVVKVFAAVLGNVPGGQRPALVESIDRLRLSLESWTGSQETTTDRMRALLRAPRTGSGHVELCRALRSPRPQPAQHLSWFDVENDGRYLHRQRFNDFHIEPCPADRLRRELTAMIQATQDFPD</sequence>
<evidence type="ECO:0000256" key="4">
    <source>
        <dbReference type="ARBA" id="ARBA00023186"/>
    </source>
</evidence>
<evidence type="ECO:0000313" key="5">
    <source>
        <dbReference type="EMBL" id="PPJ36279.1"/>
    </source>
</evidence>
<evidence type="ECO:0000313" key="6">
    <source>
        <dbReference type="Proteomes" id="UP000239874"/>
    </source>
</evidence>
<evidence type="ECO:0000256" key="3">
    <source>
        <dbReference type="ARBA" id="ARBA00022490"/>
    </source>
</evidence>
<dbReference type="AlphaFoldDB" id="A0A2S6AM37"/>
<comment type="subcellular location">
    <subcellularLocation>
        <location evidence="1">Cytoplasm</location>
    </subcellularLocation>
</comment>
<dbReference type="EMBL" id="PSZC01000015">
    <property type="protein sequence ID" value="PPJ36279.1"/>
    <property type="molecule type" value="Genomic_DNA"/>
</dbReference>
<organism evidence="5 6">
    <name type="scientific">Nocardia nova</name>
    <dbReference type="NCBI Taxonomy" id="37330"/>
    <lineage>
        <taxon>Bacteria</taxon>
        <taxon>Bacillati</taxon>
        <taxon>Actinomycetota</taxon>
        <taxon>Actinomycetes</taxon>
        <taxon>Mycobacteriales</taxon>
        <taxon>Nocardiaceae</taxon>
        <taxon>Nocardia</taxon>
    </lineage>
</organism>
<dbReference type="Proteomes" id="UP000239874">
    <property type="component" value="Unassembled WGS sequence"/>
</dbReference>
<comment type="caution">
    <text evidence="5">The sequence shown here is derived from an EMBL/GenBank/DDBJ whole genome shotgun (WGS) entry which is preliminary data.</text>
</comment>
<accession>A0A2S6AM37</accession>